<dbReference type="InterPro" id="IPR005154">
    <property type="entry name" value="Glyco_hydro_67_aGlcAse_N"/>
</dbReference>
<dbReference type="PANTHER" id="PTHR47406:SF2">
    <property type="entry name" value="ALPHA GLUCURONIDASE N-TERMINAL DOMAIN-CONTAINING PROTEIN"/>
    <property type="match status" value="1"/>
</dbReference>
<dbReference type="Pfam" id="PF16126">
    <property type="entry name" value="DUF4838"/>
    <property type="match status" value="1"/>
</dbReference>
<feature type="domain" description="Alpha glucuronidase N-terminal" evidence="2">
    <location>
        <begin position="10"/>
        <end position="105"/>
    </location>
</feature>
<proteinExistence type="predicted"/>
<protein>
    <submittedName>
        <fullName evidence="3">DUF4838 domain-containing protein</fullName>
    </submittedName>
</protein>
<dbReference type="Gene3D" id="3.20.20.70">
    <property type="entry name" value="Aldolase class I"/>
    <property type="match status" value="1"/>
</dbReference>
<evidence type="ECO:0000256" key="1">
    <source>
        <dbReference type="ARBA" id="ARBA00022801"/>
    </source>
</evidence>
<dbReference type="PANTHER" id="PTHR47406">
    <property type="entry name" value="COAGULATION FACTOR 5/8 TYPE, C-TERMINAL"/>
    <property type="match status" value="1"/>
</dbReference>
<dbReference type="RefSeq" id="WP_204444977.1">
    <property type="nucleotide sequence ID" value="NZ_JACJKY010000004.1"/>
</dbReference>
<dbReference type="SUPFAM" id="SSF55545">
    <property type="entry name" value="beta-N-acetylhexosaminidase-like domain"/>
    <property type="match status" value="1"/>
</dbReference>
<dbReference type="InterPro" id="IPR013785">
    <property type="entry name" value="Aldolase_TIM"/>
</dbReference>
<dbReference type="EMBL" id="JACJKY010000004">
    <property type="protein sequence ID" value="MBM6920309.1"/>
    <property type="molecule type" value="Genomic_DNA"/>
</dbReference>
<reference evidence="3" key="1">
    <citation type="submission" date="2020-08" db="EMBL/GenBank/DDBJ databases">
        <authorList>
            <person name="Cejkova D."/>
            <person name="Kubasova T."/>
            <person name="Jahodarova E."/>
            <person name="Rychlik I."/>
        </authorList>
    </citation>
    <scope>NUCLEOTIDE SEQUENCE</scope>
    <source>
        <strain evidence="3">An559</strain>
    </source>
</reference>
<accession>A0A938X688</accession>
<evidence type="ECO:0000259" key="2">
    <source>
        <dbReference type="Pfam" id="PF03648"/>
    </source>
</evidence>
<evidence type="ECO:0000313" key="3">
    <source>
        <dbReference type="EMBL" id="MBM6920309.1"/>
    </source>
</evidence>
<dbReference type="InterPro" id="IPR032287">
    <property type="entry name" value="DUF4838"/>
</dbReference>
<keyword evidence="1" id="KW-0378">Hydrolase</keyword>
<dbReference type="InterPro" id="IPR029018">
    <property type="entry name" value="Hex-like_dom2"/>
</dbReference>
<evidence type="ECO:0000313" key="4">
    <source>
        <dbReference type="Proteomes" id="UP000774750"/>
    </source>
</evidence>
<gene>
    <name evidence="3" type="ORF">H6A12_03945</name>
</gene>
<dbReference type="AlphaFoldDB" id="A0A938X688"/>
<organism evidence="3 4">
    <name type="scientific">Merdimmobilis hominis</name>
    <dbReference type="NCBI Taxonomy" id="2897707"/>
    <lineage>
        <taxon>Bacteria</taxon>
        <taxon>Bacillati</taxon>
        <taxon>Bacillota</taxon>
        <taxon>Clostridia</taxon>
        <taxon>Eubacteriales</taxon>
        <taxon>Oscillospiraceae</taxon>
        <taxon>Merdimmobilis</taxon>
    </lineage>
</organism>
<dbReference type="GO" id="GO:0045493">
    <property type="term" value="P:xylan catabolic process"/>
    <property type="evidence" value="ECO:0007669"/>
    <property type="project" value="InterPro"/>
</dbReference>
<dbReference type="GO" id="GO:0046559">
    <property type="term" value="F:alpha-glucuronidase activity"/>
    <property type="evidence" value="ECO:0007669"/>
    <property type="project" value="InterPro"/>
</dbReference>
<keyword evidence="4" id="KW-1185">Reference proteome</keyword>
<dbReference type="Pfam" id="PF03648">
    <property type="entry name" value="Glyco_hydro_67N"/>
    <property type="match status" value="1"/>
</dbReference>
<sequence length="580" mass="66308">MKLSENGRACASIQIAPDASEPVRYAAQELAHFLSQICGDTFPVSTGHMEKTEPEILVGTSPRTDALDITGEILALGQEGTLIRVVDDNLVLGGNGRGALYCVYSFLEDCLGVRFFTPNDTYVPEQPTMEIADHTDCTYHPVLEYRDPHIGEMMHYPDFAVRRRANGWSVPFEAQHGGSVRYADGFFVHTVTKLLPPDQYFDEHPEYYALRDGERLREKTQLCLSNPEVVSLVIERVKGELRRQPDATIFSVSQDDNYNVCTCDKCRAIDEEEGSHAGTMIRFVNQVAEAIEEEFPNVVIDTLAYQFTRTPPKKTKPRKNVCVRLCTIECCFIHPLRECRTDDPDAPMPNGEVSLAEDIIGWSKICDRLYIWDYVTNFSHYWMPHPNFHVLADNIRFFVEHGAKGIFEQGCPAPNGGEMTNLRAYIISKCLWNPNTDEQKTADEFLTYLYGPAAPLMKEYMETVYHAALDKGCHLYCFNHPDKPWHTMELVEQCESLFNRMEDTASSPAILWRIRRERMAVRYLRILLTEKGSDARAQLLDAFERDVKTYGVDQLWEHGTMEFCLDVLRGNKEPGYWWGK</sequence>
<dbReference type="Gene3D" id="3.30.379.10">
    <property type="entry name" value="Chitobiase/beta-hexosaminidase domain 2-like"/>
    <property type="match status" value="1"/>
</dbReference>
<dbReference type="Proteomes" id="UP000774750">
    <property type="component" value="Unassembled WGS sequence"/>
</dbReference>
<name>A0A938X688_9FIRM</name>
<reference evidence="3" key="2">
    <citation type="journal article" date="2021" name="Sci. Rep.">
        <title>The distribution of antibiotic resistance genes in chicken gut microbiota commensals.</title>
        <authorList>
            <person name="Juricova H."/>
            <person name="Matiasovicova J."/>
            <person name="Kubasova T."/>
            <person name="Cejkova D."/>
            <person name="Rychlik I."/>
        </authorList>
    </citation>
    <scope>NUCLEOTIDE SEQUENCE</scope>
    <source>
        <strain evidence="3">An559</strain>
    </source>
</reference>
<comment type="caution">
    <text evidence="3">The sequence shown here is derived from an EMBL/GenBank/DDBJ whole genome shotgun (WGS) entry which is preliminary data.</text>
</comment>